<dbReference type="GO" id="GO:0008013">
    <property type="term" value="F:beta-catenin binding"/>
    <property type="evidence" value="ECO:0007669"/>
    <property type="project" value="TreeGrafter"/>
</dbReference>
<dbReference type="Gene3D" id="1.20.120.810">
    <property type="entry name" value="Vinculin, Vh2 four-helix bundle"/>
    <property type="match status" value="2"/>
</dbReference>
<feature type="non-terminal residue" evidence="5">
    <location>
        <position position="1231"/>
    </location>
</feature>
<dbReference type="GO" id="GO:0016477">
    <property type="term" value="P:cell migration"/>
    <property type="evidence" value="ECO:0007669"/>
    <property type="project" value="TreeGrafter"/>
</dbReference>
<evidence type="ECO:0000256" key="4">
    <source>
        <dbReference type="SAM" id="MobiDB-lite"/>
    </source>
</evidence>
<evidence type="ECO:0000256" key="1">
    <source>
        <dbReference type="ARBA" id="ARBA00004496"/>
    </source>
</evidence>
<proteinExistence type="inferred from homology"/>
<organism evidence="5 6">
    <name type="scientific">Plakobranchus ocellatus</name>
    <dbReference type="NCBI Taxonomy" id="259542"/>
    <lineage>
        <taxon>Eukaryota</taxon>
        <taxon>Metazoa</taxon>
        <taxon>Spiralia</taxon>
        <taxon>Lophotrochozoa</taxon>
        <taxon>Mollusca</taxon>
        <taxon>Gastropoda</taxon>
        <taxon>Heterobranchia</taxon>
        <taxon>Euthyneura</taxon>
        <taxon>Panpulmonata</taxon>
        <taxon>Sacoglossa</taxon>
        <taxon>Placobranchoidea</taxon>
        <taxon>Plakobranchidae</taxon>
        <taxon>Plakobranchus</taxon>
    </lineage>
</organism>
<dbReference type="GO" id="GO:0005912">
    <property type="term" value="C:adherens junction"/>
    <property type="evidence" value="ECO:0007669"/>
    <property type="project" value="TreeGrafter"/>
</dbReference>
<dbReference type="GO" id="GO:0098609">
    <property type="term" value="P:cell-cell adhesion"/>
    <property type="evidence" value="ECO:0007669"/>
    <property type="project" value="TreeGrafter"/>
</dbReference>
<protein>
    <submittedName>
        <fullName evidence="5">Catenin alpha-1</fullName>
    </submittedName>
</protein>
<dbReference type="Proteomes" id="UP000735302">
    <property type="component" value="Unassembled WGS sequence"/>
</dbReference>
<comment type="similarity">
    <text evidence="2">Belongs to the vinculin/alpha-catenin family.</text>
</comment>
<dbReference type="Gene3D" id="1.20.120.230">
    <property type="entry name" value="Alpha-catenin/vinculin-like"/>
    <property type="match status" value="1"/>
</dbReference>
<evidence type="ECO:0000313" key="6">
    <source>
        <dbReference type="Proteomes" id="UP000735302"/>
    </source>
</evidence>
<dbReference type="AlphaFoldDB" id="A0AAV3Z9J5"/>
<dbReference type="GO" id="GO:0005737">
    <property type="term" value="C:cytoplasm"/>
    <property type="evidence" value="ECO:0007669"/>
    <property type="project" value="UniProtKB-SubCell"/>
</dbReference>
<comment type="caution">
    <text evidence="5">The sequence shown here is derived from an EMBL/GenBank/DDBJ whole genome shotgun (WGS) entry which is preliminary data.</text>
</comment>
<comment type="subcellular location">
    <subcellularLocation>
        <location evidence="1">Cytoplasm</location>
    </subcellularLocation>
</comment>
<evidence type="ECO:0000256" key="3">
    <source>
        <dbReference type="ARBA" id="ARBA00022490"/>
    </source>
</evidence>
<reference evidence="5 6" key="1">
    <citation type="journal article" date="2021" name="Elife">
        <title>Chloroplast acquisition without the gene transfer in kleptoplastic sea slugs, Plakobranchus ocellatus.</title>
        <authorList>
            <person name="Maeda T."/>
            <person name="Takahashi S."/>
            <person name="Yoshida T."/>
            <person name="Shimamura S."/>
            <person name="Takaki Y."/>
            <person name="Nagai Y."/>
            <person name="Toyoda A."/>
            <person name="Suzuki Y."/>
            <person name="Arimoto A."/>
            <person name="Ishii H."/>
            <person name="Satoh N."/>
            <person name="Nishiyama T."/>
            <person name="Hasebe M."/>
            <person name="Maruyama T."/>
            <person name="Minagawa J."/>
            <person name="Obokata J."/>
            <person name="Shigenobu S."/>
        </authorList>
    </citation>
    <scope>NUCLEOTIDE SEQUENCE [LARGE SCALE GENOMIC DNA]</scope>
</reference>
<dbReference type="GO" id="GO:0051015">
    <property type="term" value="F:actin filament binding"/>
    <property type="evidence" value="ECO:0007669"/>
    <property type="project" value="InterPro"/>
</dbReference>
<keyword evidence="6" id="KW-1185">Reference proteome</keyword>
<keyword evidence="3" id="KW-0963">Cytoplasm</keyword>
<dbReference type="InterPro" id="IPR006077">
    <property type="entry name" value="Vinculin/catenin"/>
</dbReference>
<accession>A0AAV3Z9J5</accession>
<sequence length="1231" mass="136631">MDVSQGLIAKLVKCKSIKHALTPISSQVSLLIIIVEQQDGSSLSQVKSDLLAGAAVLDVTACTTQLGEAVSHLVRAGERQSRASKDEDFITQMSSACESLTVACNQLSILAQRFSSSHTPSRGSKDSLCQAAKDVLQGVLKIFLVIDDFHVRQIVSKIDFVLRNVEDVLGASKSELVQVFKSLTFSVLALKTELKKRCSNLLSRACADQLLVWLGVLQNSVPSLSIATQTKLKYQDNLAAKASEESVEHDIKEACKKIRQLLLTGPQDEVDDELVSFVGLVDNIMDNLSELNRSNLSPSLDSNIVALVQHSMGVAHLASGSHRDLVVACCHRILQAKFRLFDLDASLKDGQLQNAIRVDYDNTCETLLDEVCDLEKQVNMTLLQLIIHTFLCPEDELRPLRNIARNKRSVEGEDNVQVINKFTEYSENLCQVSLLVAASSTDASKVREIVTSVRSLESIEADVGPAVLLTAANQGDQSSHQHLELTLDRWLREVRAVLTAVDTMVDPRVFMDMTESIMEEELESLRDVVGRSHEELCARFYHLRHLAQRPVQMARRLQDESCDAIYRNGLGVFIQLLVQRIAEATEAFQEIVTQASEARSRGGAQLPPAPRQVDTLHRRLSLTKKAVGTLREGLNIRHHPSLMSEHRRMLFAHRPVEMVHEHIKLKKEKEDNKMREQEAKTEELKKRKKEEKKNESEGSENMKEKESIRVVTAAPARVMSLPKPDKENVEHHLRFPPEFDNKEQEGGSAAEIYKQVRRLVSACMQQQTRSVEELTHGILSWTNHIVENADMLLAHCPNVARKEELKTLVKEADKLAPLVIQQARFVCAGDTQTVYKLVTDGARWAAMLNGSRVIVDVAADRWLVLTSDLRQLIQGHDQHKLKLAVSAVTNAQKEMTGLLLKTRFLNGTYLPDGQREIQFLTDSHADIENLAITIKTAVDVAGLSDSQHDQTWWQLGISCRDWSVLMTCVTAELDSIADTMAGLALLRMPRLAPLSGGEEGGSRSGGGGQDVKGLRLADVVERETDSLLELVDCVVAGDTTLKARSESLVFELQAALTDIFSLARQPVTLNETPLHALLCRLRIGLAKSRWIERALDIQDLIRNSCCQYMGFARTLLLDAQDLSIKEEAAGSVKVSDARHKVSKQFLEKSAALKQRTLRAIQLCPELSRRAVVRSTLDGLAKLTTEIGDVMRAPGRIPDAKVSSLTEQWGARIKKLLASLGKMDGVKPQVVS</sequence>
<dbReference type="PANTHER" id="PTHR18914:SF30">
    <property type="entry name" value="VINCULIN_ALPHA-CATENIN FAMILY MEMBER 1"/>
    <property type="match status" value="1"/>
</dbReference>
<dbReference type="PANTHER" id="PTHR18914">
    <property type="entry name" value="ALPHA CATENIN"/>
    <property type="match status" value="1"/>
</dbReference>
<dbReference type="GO" id="GO:0016342">
    <property type="term" value="C:catenin complex"/>
    <property type="evidence" value="ECO:0007669"/>
    <property type="project" value="TreeGrafter"/>
</dbReference>
<gene>
    <name evidence="5" type="ORF">PoB_001779300</name>
</gene>
<evidence type="ECO:0000256" key="2">
    <source>
        <dbReference type="ARBA" id="ARBA00008376"/>
    </source>
</evidence>
<dbReference type="Pfam" id="PF01044">
    <property type="entry name" value="Vinculin"/>
    <property type="match status" value="1"/>
</dbReference>
<dbReference type="InterPro" id="IPR036723">
    <property type="entry name" value="Alpha-catenin/vinculin-like_sf"/>
</dbReference>
<feature type="region of interest" description="Disordered" evidence="4">
    <location>
        <begin position="664"/>
        <end position="707"/>
    </location>
</feature>
<name>A0AAV3Z9J5_9GAST</name>
<dbReference type="SUPFAM" id="SSF47220">
    <property type="entry name" value="alpha-catenin/vinculin-like"/>
    <property type="match status" value="2"/>
</dbReference>
<dbReference type="EMBL" id="BLXT01002115">
    <property type="protein sequence ID" value="GFN91287.1"/>
    <property type="molecule type" value="Genomic_DNA"/>
</dbReference>
<evidence type="ECO:0000313" key="5">
    <source>
        <dbReference type="EMBL" id="GFN91287.1"/>
    </source>
</evidence>